<reference evidence="3 4" key="1">
    <citation type="submission" date="2020-08" db="EMBL/GenBank/DDBJ databases">
        <title>Sequencing the genomes of 1000 actinobacteria strains.</title>
        <authorList>
            <person name="Klenk H.-P."/>
        </authorList>
    </citation>
    <scope>NUCLEOTIDE SEQUENCE [LARGE SCALE GENOMIC DNA]</scope>
    <source>
        <strain evidence="3 4">DSM 15626</strain>
    </source>
</reference>
<proteinExistence type="predicted"/>
<dbReference type="Gene3D" id="3.40.710.10">
    <property type="entry name" value="DD-peptidase/beta-lactamase superfamily"/>
    <property type="match status" value="1"/>
</dbReference>
<dbReference type="RefSeq" id="WP_202886462.1">
    <property type="nucleotide sequence ID" value="NZ_BAAAGT010000005.1"/>
</dbReference>
<dbReference type="InterPro" id="IPR012338">
    <property type="entry name" value="Beta-lactam/transpept-like"/>
</dbReference>
<gene>
    <name evidence="3" type="ORF">HNR71_006532</name>
</gene>
<dbReference type="Pfam" id="PF00144">
    <property type="entry name" value="Beta-lactamase"/>
    <property type="match status" value="1"/>
</dbReference>
<evidence type="ECO:0000259" key="2">
    <source>
        <dbReference type="Pfam" id="PF00144"/>
    </source>
</evidence>
<comment type="caution">
    <text evidence="3">The sequence shown here is derived from an EMBL/GenBank/DDBJ whole genome shotgun (WGS) entry which is preliminary data.</text>
</comment>
<dbReference type="PANTHER" id="PTHR46825:SF9">
    <property type="entry name" value="BETA-LACTAMASE-RELATED DOMAIN-CONTAINING PROTEIN"/>
    <property type="match status" value="1"/>
</dbReference>
<evidence type="ECO:0000313" key="4">
    <source>
        <dbReference type="Proteomes" id="UP000553957"/>
    </source>
</evidence>
<dbReference type="EMBL" id="JACHKF010000001">
    <property type="protein sequence ID" value="MBB6570895.1"/>
    <property type="molecule type" value="Genomic_DNA"/>
</dbReference>
<dbReference type="InterPro" id="IPR050491">
    <property type="entry name" value="AmpC-like"/>
</dbReference>
<dbReference type="InterPro" id="IPR006311">
    <property type="entry name" value="TAT_signal"/>
</dbReference>
<evidence type="ECO:0000256" key="1">
    <source>
        <dbReference type="SAM" id="SignalP"/>
    </source>
</evidence>
<keyword evidence="1" id="KW-0732">Signal</keyword>
<feature type="domain" description="Beta-lactamase-related" evidence="2">
    <location>
        <begin position="68"/>
        <end position="386"/>
    </location>
</feature>
<protein>
    <submittedName>
        <fullName evidence="3">CubicO group peptidase (Beta-lactamase class C family)</fullName>
    </submittedName>
</protein>
<feature type="chain" id="PRO_5032520777" evidence="1">
    <location>
        <begin position="42"/>
        <end position="533"/>
    </location>
</feature>
<dbReference type="InterPro" id="IPR001466">
    <property type="entry name" value="Beta-lactam-related"/>
</dbReference>
<dbReference type="PANTHER" id="PTHR46825">
    <property type="entry name" value="D-ALANYL-D-ALANINE-CARBOXYPEPTIDASE/ENDOPEPTIDASE AMPH"/>
    <property type="match status" value="1"/>
</dbReference>
<sequence length="533" mass="57324">MSAHSQPDSPARSTGPSRRTVLAAAAAAVPVAALTATQATAAPTTLPTGAARPASGREPAAIGRLFDKVEAAMAASAIPGVGLGVWYRGREYVRGFGVTNVDNPSPVTGDTAFRVGSTSKTFTATAIMRLVERGKINLDHPVRRYLPDFRTADPSVGGRVTVRQLLNHSAGWLGDDFTDKGAGDDALAQYVASLADLPQVTPLGKIFSYNNAAIGVAGRIIEVVTGKTYEAAARELVIDPLGLDHSRFFYSELAGQSVATGHDFVDGKVVAVPAYDQMPRTLNSFGGLISSARDQLRYARYHLGHRALPQLLRDRSRLAMQSNPGPGGTLFVELNGAGIGWMLRPTAEGPIVVQHGGDWTGHHSGFLLVPKRDFAITVLTNSESGPDLVSQLCVDDWALREFAGVSNQRAVVRDIAPHRLAQYEGTYVSGSIGINGQYEEFGFELVADKGQLAAKFEGEVALKLGFYRHDYVKQFLPDGTDLIGRANFVRGSNSQVEFLRFGGRLFRRETAARRSSGVRRDLTKLPQLTRPVR</sequence>
<dbReference type="PROSITE" id="PS51318">
    <property type="entry name" value="TAT"/>
    <property type="match status" value="1"/>
</dbReference>
<evidence type="ECO:0000313" key="3">
    <source>
        <dbReference type="EMBL" id="MBB6570895.1"/>
    </source>
</evidence>
<dbReference type="Proteomes" id="UP000553957">
    <property type="component" value="Unassembled WGS sequence"/>
</dbReference>
<dbReference type="SUPFAM" id="SSF56601">
    <property type="entry name" value="beta-lactamase/transpeptidase-like"/>
    <property type="match status" value="1"/>
</dbReference>
<organism evidence="3 4">
    <name type="scientific">Kribbella sandramycini</name>
    <dbReference type="NCBI Taxonomy" id="60450"/>
    <lineage>
        <taxon>Bacteria</taxon>
        <taxon>Bacillati</taxon>
        <taxon>Actinomycetota</taxon>
        <taxon>Actinomycetes</taxon>
        <taxon>Propionibacteriales</taxon>
        <taxon>Kribbellaceae</taxon>
        <taxon>Kribbella</taxon>
    </lineage>
</organism>
<name>A0A841SNP0_9ACTN</name>
<accession>A0A841SNP0</accession>
<dbReference type="AlphaFoldDB" id="A0A841SNP0"/>
<feature type="signal peptide" evidence="1">
    <location>
        <begin position="1"/>
        <end position="41"/>
    </location>
</feature>